<protein>
    <submittedName>
        <fullName evidence="1">Uncharacterized protein</fullName>
    </submittedName>
</protein>
<name>A0A0E9V796_ANGAN</name>
<evidence type="ECO:0000313" key="1">
    <source>
        <dbReference type="EMBL" id="JAH73989.1"/>
    </source>
</evidence>
<reference evidence="1" key="1">
    <citation type="submission" date="2014-11" db="EMBL/GenBank/DDBJ databases">
        <authorList>
            <person name="Amaro Gonzalez C."/>
        </authorList>
    </citation>
    <scope>NUCLEOTIDE SEQUENCE</scope>
</reference>
<proteinExistence type="predicted"/>
<dbReference type="AlphaFoldDB" id="A0A0E9V796"/>
<dbReference type="EMBL" id="GBXM01034588">
    <property type="protein sequence ID" value="JAH73989.1"/>
    <property type="molecule type" value="Transcribed_RNA"/>
</dbReference>
<accession>A0A0E9V796</accession>
<reference evidence="1" key="2">
    <citation type="journal article" date="2015" name="Fish Shellfish Immunol.">
        <title>Early steps in the European eel (Anguilla anguilla)-Vibrio vulnificus interaction in the gills: Role of the RtxA13 toxin.</title>
        <authorList>
            <person name="Callol A."/>
            <person name="Pajuelo D."/>
            <person name="Ebbesson L."/>
            <person name="Teles M."/>
            <person name="MacKenzie S."/>
            <person name="Amaro C."/>
        </authorList>
    </citation>
    <scope>NUCLEOTIDE SEQUENCE</scope>
</reference>
<sequence>MLGHIKCMHLFRKSPRIIQTNYVIRTNNSQNSNIFQTKLSRRD</sequence>
<organism evidence="1">
    <name type="scientific">Anguilla anguilla</name>
    <name type="common">European freshwater eel</name>
    <name type="synonym">Muraena anguilla</name>
    <dbReference type="NCBI Taxonomy" id="7936"/>
    <lineage>
        <taxon>Eukaryota</taxon>
        <taxon>Metazoa</taxon>
        <taxon>Chordata</taxon>
        <taxon>Craniata</taxon>
        <taxon>Vertebrata</taxon>
        <taxon>Euteleostomi</taxon>
        <taxon>Actinopterygii</taxon>
        <taxon>Neopterygii</taxon>
        <taxon>Teleostei</taxon>
        <taxon>Anguilliformes</taxon>
        <taxon>Anguillidae</taxon>
        <taxon>Anguilla</taxon>
    </lineage>
</organism>